<dbReference type="InterPro" id="IPR050300">
    <property type="entry name" value="GDXG_lipolytic_enzyme"/>
</dbReference>
<accession>A0ABN1F9E9</accession>
<evidence type="ECO:0000259" key="3">
    <source>
        <dbReference type="Pfam" id="PF00326"/>
    </source>
</evidence>
<evidence type="ECO:0000256" key="1">
    <source>
        <dbReference type="ARBA" id="ARBA00022801"/>
    </source>
</evidence>
<dbReference type="PANTHER" id="PTHR48081">
    <property type="entry name" value="AB HYDROLASE SUPERFAMILY PROTEIN C4A8.06C"/>
    <property type="match status" value="1"/>
</dbReference>
<comment type="caution">
    <text evidence="4">The sequence shown here is derived from an EMBL/GenBank/DDBJ whole genome shotgun (WGS) entry which is preliminary data.</text>
</comment>
<keyword evidence="5" id="KW-1185">Reference proteome</keyword>
<feature type="chain" id="PRO_5045550460" evidence="2">
    <location>
        <begin position="20"/>
        <end position="295"/>
    </location>
</feature>
<sequence>MTWKIATSALFMTASLAGAAEPALPLWPGIAPGSENALKPELVVTNANGERAVSQIATPTLTPFYADHPNGTAIIVSPGSGFRAEVFDAEGVAVARWLTTLGVDAYVLKYRLPSEGHTNGEDVIVQDIQRAIRLVRTQTAHKARRVGTLGFSAGGNLTAISAVYYDRQVYTPVDASDALSARPDFFAVVYGYVPRQEDLGLVHTPPDSPTVRYLAKYPFEPAVTADTPPCFVVHGDSDRHVSAEHGIRIATAVAKAGGRCEFHLIKGADHGFGLHAIGEDRIWPTLFASWLAKQN</sequence>
<protein>
    <submittedName>
        <fullName evidence="4">Alpha/beta hydrolase</fullName>
    </submittedName>
</protein>
<organism evidence="4 5">
    <name type="scientific">Rhizomicrobium electricum</name>
    <dbReference type="NCBI Taxonomy" id="480070"/>
    <lineage>
        <taxon>Bacteria</taxon>
        <taxon>Pseudomonadati</taxon>
        <taxon>Pseudomonadota</taxon>
        <taxon>Alphaproteobacteria</taxon>
        <taxon>Micropepsales</taxon>
        <taxon>Micropepsaceae</taxon>
        <taxon>Rhizomicrobium</taxon>
    </lineage>
</organism>
<name>A0ABN1F9E9_9PROT</name>
<dbReference type="PANTHER" id="PTHR48081:SF6">
    <property type="entry name" value="PEPTIDASE S9 PROLYL OLIGOPEPTIDASE CATALYTIC DOMAIN-CONTAINING PROTEIN"/>
    <property type="match status" value="1"/>
</dbReference>
<dbReference type="SUPFAM" id="SSF53474">
    <property type="entry name" value="alpha/beta-Hydrolases"/>
    <property type="match status" value="1"/>
</dbReference>
<dbReference type="InterPro" id="IPR001375">
    <property type="entry name" value="Peptidase_S9_cat"/>
</dbReference>
<dbReference type="Gene3D" id="3.40.50.1820">
    <property type="entry name" value="alpha/beta hydrolase"/>
    <property type="match status" value="1"/>
</dbReference>
<dbReference type="InterPro" id="IPR029058">
    <property type="entry name" value="AB_hydrolase_fold"/>
</dbReference>
<dbReference type="GO" id="GO:0016787">
    <property type="term" value="F:hydrolase activity"/>
    <property type="evidence" value="ECO:0007669"/>
    <property type="project" value="UniProtKB-KW"/>
</dbReference>
<evidence type="ECO:0000313" key="5">
    <source>
        <dbReference type="Proteomes" id="UP001499951"/>
    </source>
</evidence>
<dbReference type="RefSeq" id="WP_166929286.1">
    <property type="nucleotide sequence ID" value="NZ_BAAADD010000011.1"/>
</dbReference>
<dbReference type="Pfam" id="PF00326">
    <property type="entry name" value="Peptidase_S9"/>
    <property type="match status" value="1"/>
</dbReference>
<keyword evidence="1 4" id="KW-0378">Hydrolase</keyword>
<proteinExistence type="predicted"/>
<evidence type="ECO:0000313" key="4">
    <source>
        <dbReference type="EMBL" id="GAA0585308.1"/>
    </source>
</evidence>
<evidence type="ECO:0000256" key="2">
    <source>
        <dbReference type="SAM" id="SignalP"/>
    </source>
</evidence>
<feature type="domain" description="Peptidase S9 prolyl oligopeptidase catalytic" evidence="3">
    <location>
        <begin position="118"/>
        <end position="276"/>
    </location>
</feature>
<dbReference type="Proteomes" id="UP001499951">
    <property type="component" value="Unassembled WGS sequence"/>
</dbReference>
<feature type="signal peptide" evidence="2">
    <location>
        <begin position="1"/>
        <end position="19"/>
    </location>
</feature>
<gene>
    <name evidence="4" type="ORF">GCM10008942_37780</name>
</gene>
<reference evidence="4 5" key="1">
    <citation type="journal article" date="2019" name="Int. J. Syst. Evol. Microbiol.">
        <title>The Global Catalogue of Microorganisms (GCM) 10K type strain sequencing project: providing services to taxonomists for standard genome sequencing and annotation.</title>
        <authorList>
            <consortium name="The Broad Institute Genomics Platform"/>
            <consortium name="The Broad Institute Genome Sequencing Center for Infectious Disease"/>
            <person name="Wu L."/>
            <person name="Ma J."/>
        </authorList>
    </citation>
    <scope>NUCLEOTIDE SEQUENCE [LARGE SCALE GENOMIC DNA]</scope>
    <source>
        <strain evidence="4 5">JCM 15089</strain>
    </source>
</reference>
<keyword evidence="2" id="KW-0732">Signal</keyword>
<dbReference type="EMBL" id="BAAADD010000011">
    <property type="protein sequence ID" value="GAA0585308.1"/>
    <property type="molecule type" value="Genomic_DNA"/>
</dbReference>